<reference evidence="1 2" key="2">
    <citation type="journal article" date="2022" name="Mol. Ecol. Resour.">
        <title>The genomes of chicory, endive, great burdock and yacon provide insights into Asteraceae paleo-polyploidization history and plant inulin production.</title>
        <authorList>
            <person name="Fan W."/>
            <person name="Wang S."/>
            <person name="Wang H."/>
            <person name="Wang A."/>
            <person name="Jiang F."/>
            <person name="Liu H."/>
            <person name="Zhao H."/>
            <person name="Xu D."/>
            <person name="Zhang Y."/>
        </authorList>
    </citation>
    <scope>NUCLEOTIDE SEQUENCE [LARGE SCALE GENOMIC DNA]</scope>
    <source>
        <strain evidence="2">cv. Yunnan</strain>
        <tissue evidence="1">Leaves</tissue>
    </source>
</reference>
<comment type="caution">
    <text evidence="1">The sequence shown here is derived from an EMBL/GenBank/DDBJ whole genome shotgun (WGS) entry which is preliminary data.</text>
</comment>
<reference evidence="2" key="1">
    <citation type="journal article" date="2022" name="Mol. Ecol. Resour.">
        <title>The genomes of chicory, endive, great burdock and yacon provide insights into Asteraceae palaeo-polyploidization history and plant inulin production.</title>
        <authorList>
            <person name="Fan W."/>
            <person name="Wang S."/>
            <person name="Wang H."/>
            <person name="Wang A."/>
            <person name="Jiang F."/>
            <person name="Liu H."/>
            <person name="Zhao H."/>
            <person name="Xu D."/>
            <person name="Zhang Y."/>
        </authorList>
    </citation>
    <scope>NUCLEOTIDE SEQUENCE [LARGE SCALE GENOMIC DNA]</scope>
    <source>
        <strain evidence="2">cv. Yunnan</strain>
    </source>
</reference>
<evidence type="ECO:0000313" key="2">
    <source>
        <dbReference type="Proteomes" id="UP001056120"/>
    </source>
</evidence>
<sequence>MARTRAKGGGQAGGRGGGHARPQPKTPGVGKKGKEKVRSMGTTRKDEEPETVFSSGEDSDGDLVEIHLEGFPVDIRMHVWRANPSTFRAAVELNGILIEEK</sequence>
<protein>
    <submittedName>
        <fullName evidence="1">Uncharacterized protein</fullName>
    </submittedName>
</protein>
<organism evidence="1 2">
    <name type="scientific">Smallanthus sonchifolius</name>
    <dbReference type="NCBI Taxonomy" id="185202"/>
    <lineage>
        <taxon>Eukaryota</taxon>
        <taxon>Viridiplantae</taxon>
        <taxon>Streptophyta</taxon>
        <taxon>Embryophyta</taxon>
        <taxon>Tracheophyta</taxon>
        <taxon>Spermatophyta</taxon>
        <taxon>Magnoliopsida</taxon>
        <taxon>eudicotyledons</taxon>
        <taxon>Gunneridae</taxon>
        <taxon>Pentapetalae</taxon>
        <taxon>asterids</taxon>
        <taxon>campanulids</taxon>
        <taxon>Asterales</taxon>
        <taxon>Asteraceae</taxon>
        <taxon>Asteroideae</taxon>
        <taxon>Heliantheae alliance</taxon>
        <taxon>Millerieae</taxon>
        <taxon>Smallanthus</taxon>
    </lineage>
</organism>
<keyword evidence="2" id="KW-1185">Reference proteome</keyword>
<dbReference type="EMBL" id="CM042020">
    <property type="protein sequence ID" value="KAI3820952.1"/>
    <property type="molecule type" value="Genomic_DNA"/>
</dbReference>
<gene>
    <name evidence="1" type="ORF">L1987_08508</name>
</gene>
<evidence type="ECO:0000313" key="1">
    <source>
        <dbReference type="EMBL" id="KAI3820952.1"/>
    </source>
</evidence>
<proteinExistence type="predicted"/>
<name>A0ACB9JLC9_9ASTR</name>
<accession>A0ACB9JLC9</accession>
<dbReference type="Proteomes" id="UP001056120">
    <property type="component" value="Linkage Group LG03"/>
</dbReference>